<sequence length="354" mass="41550">MISFLLYCTFIILGILVPKNKIIFLIQLSLIFTLVAFNYQGYDMLEYNYMFQVFGKATTIPIGGEFIYRWLMQLFFARGFSFFDLNLITSIIATIIIAWFMLKHTKRPSLAMSMLMIYPMFDLGIQKRNYIAMAVMLIALTELFDDKPFSKIRYFFWNLLAIGFHSTYLIYLLYPLYKFISKFNPKTIFFITLVTGGVLINFAPSLAGIFFDNAKVSLYFSDNSMRLSLFSALAFIVVQILFMIFIWYMQRREKTVLSNLSRDLILYTGIPLPLYFYNSNFIRLFRNLLPLHYLALANSKEFSYPTFLNMKVLPFLFIIYEIGVSILFYAISGVGWEKLIVPLFKYNYVFQLIG</sequence>
<accession>A0A930REA9</accession>
<keyword evidence="1" id="KW-1133">Transmembrane helix</keyword>
<feature type="transmembrane region" description="Helical" evidence="1">
    <location>
        <begin position="312"/>
        <end position="336"/>
    </location>
</feature>
<keyword evidence="1" id="KW-0812">Transmembrane</keyword>
<evidence type="ECO:0000313" key="3">
    <source>
        <dbReference type="Proteomes" id="UP000721045"/>
    </source>
</evidence>
<feature type="transmembrane region" description="Helical" evidence="1">
    <location>
        <begin position="156"/>
        <end position="176"/>
    </location>
</feature>
<name>A0A930REA9_STRIT</name>
<organism evidence="2 3">
    <name type="scientific">Streptococcus intermedius</name>
    <dbReference type="NCBI Taxonomy" id="1338"/>
    <lineage>
        <taxon>Bacteria</taxon>
        <taxon>Bacillati</taxon>
        <taxon>Bacillota</taxon>
        <taxon>Bacilli</taxon>
        <taxon>Lactobacillales</taxon>
        <taxon>Streptococcaceae</taxon>
        <taxon>Streptococcus</taxon>
        <taxon>Streptococcus anginosus group</taxon>
    </lineage>
</organism>
<proteinExistence type="predicted"/>
<dbReference type="Proteomes" id="UP000721045">
    <property type="component" value="Unassembled WGS sequence"/>
</dbReference>
<evidence type="ECO:0000313" key="2">
    <source>
        <dbReference type="EMBL" id="MBF1713368.1"/>
    </source>
</evidence>
<dbReference type="EMBL" id="JABZYP010000024">
    <property type="protein sequence ID" value="MBF1713368.1"/>
    <property type="molecule type" value="Genomic_DNA"/>
</dbReference>
<dbReference type="InterPro" id="IPR049458">
    <property type="entry name" value="EpsG-like"/>
</dbReference>
<keyword evidence="1" id="KW-0472">Membrane</keyword>
<evidence type="ECO:0000256" key="1">
    <source>
        <dbReference type="SAM" id="Phobius"/>
    </source>
</evidence>
<feature type="transmembrane region" description="Helical" evidence="1">
    <location>
        <begin position="22"/>
        <end position="42"/>
    </location>
</feature>
<gene>
    <name evidence="2" type="ORF">HXO88_06520</name>
</gene>
<comment type="caution">
    <text evidence="2">The sequence shown here is derived from an EMBL/GenBank/DDBJ whole genome shotgun (WGS) entry which is preliminary data.</text>
</comment>
<feature type="transmembrane region" description="Helical" evidence="1">
    <location>
        <begin position="227"/>
        <end position="248"/>
    </location>
</feature>
<dbReference type="Pfam" id="PF14897">
    <property type="entry name" value="EpsG"/>
    <property type="match status" value="1"/>
</dbReference>
<dbReference type="AlphaFoldDB" id="A0A930REA9"/>
<feature type="transmembrane region" description="Helical" evidence="1">
    <location>
        <begin position="188"/>
        <end position="207"/>
    </location>
</feature>
<feature type="transmembrane region" description="Helical" evidence="1">
    <location>
        <begin position="80"/>
        <end position="102"/>
    </location>
</feature>
<reference evidence="2" key="1">
    <citation type="submission" date="2020-04" db="EMBL/GenBank/DDBJ databases">
        <title>Deep metagenomics examines the oral microbiome during advanced dental caries in children, revealing novel taxa and co-occurrences with host molecules.</title>
        <authorList>
            <person name="Baker J.L."/>
            <person name="Morton J.T."/>
            <person name="Dinis M."/>
            <person name="Alvarez R."/>
            <person name="Tran N.C."/>
            <person name="Knight R."/>
            <person name="Edlund A."/>
        </authorList>
    </citation>
    <scope>NUCLEOTIDE SEQUENCE</scope>
    <source>
        <strain evidence="2">JCVI_23_bin.22</strain>
    </source>
</reference>
<protein>
    <submittedName>
        <fullName evidence="2">EpsG family protein</fullName>
    </submittedName>
</protein>